<sequence length="435" mass="49658">MIKYDLDMEHEIFHRTSIRGRGTVCWPVKDPGTGERLLVKDYWMSEGRTPEYELLEKVRYTPGVCHMISHEEGRPETKDFRGDPFACKRGEFHNRKSIRVIIKCYGTSIDNFSSPEELLAALRDAIQAHKGLVATGILHRDITYNNVLIGIKGFESEDGERGIIIDLDMALGSRPIADICKDFRTSLMVTKYFADLNKEMIPAQDYLDDLESFFWLLVFLLFIYKPNGEKMAKHIFHDNIWKFENEADSHKAKVYFIETPSIIHNASLAIHPDWPASCFKLFRKFYNFVRNIRQAKESALYDLKEPGANGATPNRFSGILENVNSNYATIIGYFDAALQELLECSKKVLEESRKCSSSSEAPAFTPARKRPRTRSIRNDSPLVELSLGSRTPKRRNNDAEPELIEVPTRVKRRCLLGPSDLLQAEGSDSDGDSDF</sequence>
<organism evidence="3 4">
    <name type="scientific">Candolleomyces aberdarensis</name>
    <dbReference type="NCBI Taxonomy" id="2316362"/>
    <lineage>
        <taxon>Eukaryota</taxon>
        <taxon>Fungi</taxon>
        <taxon>Dikarya</taxon>
        <taxon>Basidiomycota</taxon>
        <taxon>Agaricomycotina</taxon>
        <taxon>Agaricomycetes</taxon>
        <taxon>Agaricomycetidae</taxon>
        <taxon>Agaricales</taxon>
        <taxon>Agaricineae</taxon>
        <taxon>Psathyrellaceae</taxon>
        <taxon>Candolleomyces</taxon>
    </lineage>
</organism>
<dbReference type="InterPro" id="IPR011009">
    <property type="entry name" value="Kinase-like_dom_sf"/>
</dbReference>
<keyword evidence="4" id="KW-1185">Reference proteome</keyword>
<comment type="caution">
    <text evidence="3">The sequence shown here is derived from an EMBL/GenBank/DDBJ whole genome shotgun (WGS) entry which is preliminary data.</text>
</comment>
<feature type="domain" description="Fungal-type protein kinase" evidence="2">
    <location>
        <begin position="88"/>
        <end position="219"/>
    </location>
</feature>
<dbReference type="EMBL" id="SDEE01000185">
    <property type="protein sequence ID" value="RXW19743.1"/>
    <property type="molecule type" value="Genomic_DNA"/>
</dbReference>
<dbReference type="SUPFAM" id="SSF56112">
    <property type="entry name" value="Protein kinase-like (PK-like)"/>
    <property type="match status" value="1"/>
</dbReference>
<protein>
    <recommendedName>
        <fullName evidence="2">Fungal-type protein kinase domain-containing protein</fullName>
    </recommendedName>
</protein>
<evidence type="ECO:0000313" key="3">
    <source>
        <dbReference type="EMBL" id="RXW19743.1"/>
    </source>
</evidence>
<dbReference type="STRING" id="2316362.A0A4Q2DIM1"/>
<evidence type="ECO:0000259" key="2">
    <source>
        <dbReference type="Pfam" id="PF17667"/>
    </source>
</evidence>
<gene>
    <name evidence="3" type="ORF">EST38_g6120</name>
</gene>
<dbReference type="InterPro" id="IPR040976">
    <property type="entry name" value="Pkinase_fungal"/>
</dbReference>
<dbReference type="Pfam" id="PF17667">
    <property type="entry name" value="Pkinase_fungal"/>
    <property type="match status" value="2"/>
</dbReference>
<dbReference type="OrthoDB" id="5584477at2759"/>
<dbReference type="InterPro" id="IPR008266">
    <property type="entry name" value="Tyr_kinase_AS"/>
</dbReference>
<reference evidence="3 4" key="1">
    <citation type="submission" date="2019-01" db="EMBL/GenBank/DDBJ databases">
        <title>Draft genome sequence of Psathyrella aberdarensis IHI B618.</title>
        <authorList>
            <person name="Buettner E."/>
            <person name="Kellner H."/>
        </authorList>
    </citation>
    <scope>NUCLEOTIDE SEQUENCE [LARGE SCALE GENOMIC DNA]</scope>
    <source>
        <strain evidence="3 4">IHI B618</strain>
    </source>
</reference>
<dbReference type="Gene3D" id="1.10.510.10">
    <property type="entry name" value="Transferase(Phosphotransferase) domain 1"/>
    <property type="match status" value="1"/>
</dbReference>
<dbReference type="GO" id="GO:0004672">
    <property type="term" value="F:protein kinase activity"/>
    <property type="evidence" value="ECO:0007669"/>
    <property type="project" value="InterPro"/>
</dbReference>
<dbReference type="PANTHER" id="PTHR38248:SF2">
    <property type="entry name" value="FUNK1 11"/>
    <property type="match status" value="1"/>
</dbReference>
<proteinExistence type="predicted"/>
<feature type="region of interest" description="Disordered" evidence="1">
    <location>
        <begin position="358"/>
        <end position="404"/>
    </location>
</feature>
<evidence type="ECO:0000256" key="1">
    <source>
        <dbReference type="SAM" id="MobiDB-lite"/>
    </source>
</evidence>
<dbReference type="PROSITE" id="PS00109">
    <property type="entry name" value="PROTEIN_KINASE_TYR"/>
    <property type="match status" value="1"/>
</dbReference>
<name>A0A4Q2DIM1_9AGAR</name>
<dbReference type="Proteomes" id="UP000290288">
    <property type="component" value="Unassembled WGS sequence"/>
</dbReference>
<dbReference type="AlphaFoldDB" id="A0A4Q2DIM1"/>
<evidence type="ECO:0000313" key="4">
    <source>
        <dbReference type="Proteomes" id="UP000290288"/>
    </source>
</evidence>
<accession>A0A4Q2DIM1</accession>
<dbReference type="PANTHER" id="PTHR38248">
    <property type="entry name" value="FUNK1 6"/>
    <property type="match status" value="1"/>
</dbReference>
<feature type="domain" description="Fungal-type protein kinase" evidence="2">
    <location>
        <begin position="6"/>
        <end position="72"/>
    </location>
</feature>